<evidence type="ECO:0000313" key="2">
    <source>
        <dbReference type="Proteomes" id="UP001223501"/>
    </source>
</evidence>
<accession>A0ABY8V6W9</accession>
<keyword evidence="2" id="KW-1185">Reference proteome</keyword>
<name>A0ABY8V6W9_9FLAO</name>
<protein>
    <submittedName>
        <fullName evidence="1">Uncharacterized protein</fullName>
    </submittedName>
</protein>
<evidence type="ECO:0000313" key="1">
    <source>
        <dbReference type="EMBL" id="WIH97409.1"/>
    </source>
</evidence>
<gene>
    <name evidence="1" type="ORF">OBA43_00320</name>
</gene>
<reference evidence="1 2" key="1">
    <citation type="submission" date="2022-09" db="EMBL/GenBank/DDBJ databases">
        <title>Whole genome sequencing analysis of tet(X)-positive Empedobacter falsenii YWS9-3.</title>
        <authorList>
            <person name="Chen C."/>
            <person name="Lv Y.-L."/>
        </authorList>
    </citation>
    <scope>NUCLEOTIDE SEQUENCE [LARGE SCALE GENOMIC DNA]</scope>
    <source>
        <strain evidence="1 2">YWS9-3_T</strain>
    </source>
</reference>
<dbReference type="Proteomes" id="UP001223501">
    <property type="component" value="Chromosome"/>
</dbReference>
<dbReference type="RefSeq" id="WP_284583545.1">
    <property type="nucleotide sequence ID" value="NZ_CP106831.1"/>
</dbReference>
<organism evidence="1 2">
    <name type="scientific">Empedobacter falsenii</name>
    <dbReference type="NCBI Taxonomy" id="343874"/>
    <lineage>
        <taxon>Bacteria</taxon>
        <taxon>Pseudomonadati</taxon>
        <taxon>Bacteroidota</taxon>
        <taxon>Flavobacteriia</taxon>
        <taxon>Flavobacteriales</taxon>
        <taxon>Weeksellaceae</taxon>
        <taxon>Empedobacter</taxon>
    </lineage>
</organism>
<dbReference type="EMBL" id="CP106831">
    <property type="protein sequence ID" value="WIH97409.1"/>
    <property type="molecule type" value="Genomic_DNA"/>
</dbReference>
<sequence length="132" mass="15543">MCQVYADVTFCTCSDFEIDQVQSLKNYWVLYRFNEALNVVIVGEIMLDDVIKKYNPANILELILKKLNDNTLFDKSIDFVDKDRLHVSLELNQVNLNYGFEFQANSWSEIEYDYFSWASCYEEKNGGEVKVY</sequence>
<proteinExistence type="predicted"/>